<dbReference type="AlphaFoldDB" id="A0A8X6VCM2"/>
<evidence type="ECO:0000313" key="2">
    <source>
        <dbReference type="Proteomes" id="UP000887159"/>
    </source>
</evidence>
<reference evidence="1" key="1">
    <citation type="submission" date="2020-08" db="EMBL/GenBank/DDBJ databases">
        <title>Multicomponent nature underlies the extraordinary mechanical properties of spider dragline silk.</title>
        <authorList>
            <person name="Kono N."/>
            <person name="Nakamura H."/>
            <person name="Mori M."/>
            <person name="Yoshida Y."/>
            <person name="Ohtoshi R."/>
            <person name="Malay A.D."/>
            <person name="Moran D.A.P."/>
            <person name="Tomita M."/>
            <person name="Numata K."/>
            <person name="Arakawa K."/>
        </authorList>
    </citation>
    <scope>NUCLEOTIDE SEQUENCE</scope>
</reference>
<keyword evidence="2" id="KW-1185">Reference proteome</keyword>
<evidence type="ECO:0000313" key="1">
    <source>
        <dbReference type="EMBL" id="GFY07669.1"/>
    </source>
</evidence>
<gene>
    <name evidence="1" type="ORF">TNCV_4095391</name>
</gene>
<name>A0A8X6VCM2_TRICX</name>
<comment type="caution">
    <text evidence="1">The sequence shown here is derived from an EMBL/GenBank/DDBJ whole genome shotgun (WGS) entry which is preliminary data.</text>
</comment>
<dbReference type="EMBL" id="BMAU01021276">
    <property type="protein sequence ID" value="GFY07669.1"/>
    <property type="molecule type" value="Genomic_DNA"/>
</dbReference>
<protein>
    <submittedName>
        <fullName evidence="1">Uncharacterized protein</fullName>
    </submittedName>
</protein>
<organism evidence="1 2">
    <name type="scientific">Trichonephila clavipes</name>
    <name type="common">Golden silk orbweaver</name>
    <name type="synonym">Nephila clavipes</name>
    <dbReference type="NCBI Taxonomy" id="2585209"/>
    <lineage>
        <taxon>Eukaryota</taxon>
        <taxon>Metazoa</taxon>
        <taxon>Ecdysozoa</taxon>
        <taxon>Arthropoda</taxon>
        <taxon>Chelicerata</taxon>
        <taxon>Arachnida</taxon>
        <taxon>Araneae</taxon>
        <taxon>Araneomorphae</taxon>
        <taxon>Entelegynae</taxon>
        <taxon>Araneoidea</taxon>
        <taxon>Nephilidae</taxon>
        <taxon>Trichonephila</taxon>
    </lineage>
</organism>
<dbReference type="Proteomes" id="UP000887159">
    <property type="component" value="Unassembled WGS sequence"/>
</dbReference>
<sequence>MECSTEKLVQKCERCSLRSALRSGRPAEVFETHIKVIIFSDRHSTTHDIAEKLKMAVGEGSCNFKLWSRGEYNTRAGTLLLHPLMYGLQKMKCSVTLHRVLVAPEFNSFEFTSMCDYPLIVAT</sequence>
<accession>A0A8X6VCM2</accession>
<proteinExistence type="predicted"/>